<organism evidence="1 2">
    <name type="scientific">Theobroma cacao</name>
    <name type="common">Cacao</name>
    <name type="synonym">Cocoa</name>
    <dbReference type="NCBI Taxonomy" id="3641"/>
    <lineage>
        <taxon>Eukaryota</taxon>
        <taxon>Viridiplantae</taxon>
        <taxon>Streptophyta</taxon>
        <taxon>Embryophyta</taxon>
        <taxon>Tracheophyta</taxon>
        <taxon>Spermatophyta</taxon>
        <taxon>Magnoliopsida</taxon>
        <taxon>eudicotyledons</taxon>
        <taxon>Gunneridae</taxon>
        <taxon>Pentapetalae</taxon>
        <taxon>rosids</taxon>
        <taxon>malvids</taxon>
        <taxon>Malvales</taxon>
        <taxon>Malvaceae</taxon>
        <taxon>Byttnerioideae</taxon>
        <taxon>Theobroma</taxon>
    </lineage>
</organism>
<sequence>MWQQKSKVDWIKFGDSNSKFYHGIVKGRQRRKKIVTLKRDDGSWCYDQEELKRMAIHYYLNLYTDDGISTQLPENLDWWLDVNVKEELSKPITLQVVKNALFDMNPNKSLSFDGFPTGFFRYEYWGRFGEVCTKGI</sequence>
<evidence type="ECO:0000313" key="2">
    <source>
        <dbReference type="Proteomes" id="UP000026915"/>
    </source>
</evidence>
<proteinExistence type="predicted"/>
<dbReference type="HOGENOM" id="CLU_000680_6_3_1"/>
<dbReference type="Proteomes" id="UP000026915">
    <property type="component" value="Chromosome 7"/>
</dbReference>
<dbReference type="Gramene" id="EOY13172">
    <property type="protein sequence ID" value="EOY13172"/>
    <property type="gene ID" value="TCM_031702"/>
</dbReference>
<dbReference type="EMBL" id="CM001885">
    <property type="protein sequence ID" value="EOY13172.1"/>
    <property type="molecule type" value="Genomic_DNA"/>
</dbReference>
<dbReference type="InParanoid" id="A0A061F930"/>
<dbReference type="OMA" id="LLWENEC"/>
<evidence type="ECO:0000313" key="1">
    <source>
        <dbReference type="EMBL" id="EOY13172.1"/>
    </source>
</evidence>
<name>A0A061F930_THECC</name>
<gene>
    <name evidence="1" type="ORF">TCM_031702</name>
</gene>
<keyword evidence="2" id="KW-1185">Reference proteome</keyword>
<dbReference type="AlphaFoldDB" id="A0A061F930"/>
<dbReference type="eggNOG" id="KOG1075">
    <property type="taxonomic scope" value="Eukaryota"/>
</dbReference>
<protein>
    <submittedName>
        <fullName evidence="1">Uncharacterized protein</fullName>
    </submittedName>
</protein>
<reference evidence="1 2" key="1">
    <citation type="journal article" date="2013" name="Genome Biol.">
        <title>The genome sequence of the most widely cultivated cacao type and its use to identify candidate genes regulating pod color.</title>
        <authorList>
            <person name="Motamayor J.C."/>
            <person name="Mockaitis K."/>
            <person name="Schmutz J."/>
            <person name="Haiminen N."/>
            <person name="Iii D.L."/>
            <person name="Cornejo O."/>
            <person name="Findley S.D."/>
            <person name="Zheng P."/>
            <person name="Utro F."/>
            <person name="Royaert S."/>
            <person name="Saski C."/>
            <person name="Jenkins J."/>
            <person name="Podicheti R."/>
            <person name="Zhao M."/>
            <person name="Scheffler B.E."/>
            <person name="Stack J.C."/>
            <person name="Feltus F.A."/>
            <person name="Mustiga G.M."/>
            <person name="Amores F."/>
            <person name="Phillips W."/>
            <person name="Marelli J.P."/>
            <person name="May G.D."/>
            <person name="Shapiro H."/>
            <person name="Ma J."/>
            <person name="Bustamante C.D."/>
            <person name="Schnell R.J."/>
            <person name="Main D."/>
            <person name="Gilbert D."/>
            <person name="Parida L."/>
            <person name="Kuhn D.N."/>
        </authorList>
    </citation>
    <scope>NUCLEOTIDE SEQUENCE [LARGE SCALE GENOMIC DNA]</scope>
    <source>
        <strain evidence="2">cv. Matina 1-6</strain>
    </source>
</reference>
<dbReference type="STRING" id="3641.A0A061F930"/>
<accession>A0A061F930</accession>